<dbReference type="EMBL" id="CAKMRJ010005412">
    <property type="protein sequence ID" value="CAH1441847.1"/>
    <property type="molecule type" value="Genomic_DNA"/>
</dbReference>
<sequence>MQRAYLAFESSKLKFATLPACKMSGGIKWEQGRMGLAYLQRDCAYLVAVNDQLIFVEQIHSLFMGQTTSDARC</sequence>
<evidence type="ECO:0000313" key="2">
    <source>
        <dbReference type="Proteomes" id="UP001157418"/>
    </source>
</evidence>
<dbReference type="AlphaFoldDB" id="A0AAU9NV60"/>
<protein>
    <submittedName>
        <fullName evidence="1">Uncharacterized protein</fullName>
    </submittedName>
</protein>
<comment type="caution">
    <text evidence="1">The sequence shown here is derived from an EMBL/GenBank/DDBJ whole genome shotgun (WGS) entry which is preliminary data.</text>
</comment>
<accession>A0AAU9NV60</accession>
<organism evidence="1 2">
    <name type="scientific">Lactuca virosa</name>
    <dbReference type="NCBI Taxonomy" id="75947"/>
    <lineage>
        <taxon>Eukaryota</taxon>
        <taxon>Viridiplantae</taxon>
        <taxon>Streptophyta</taxon>
        <taxon>Embryophyta</taxon>
        <taxon>Tracheophyta</taxon>
        <taxon>Spermatophyta</taxon>
        <taxon>Magnoliopsida</taxon>
        <taxon>eudicotyledons</taxon>
        <taxon>Gunneridae</taxon>
        <taxon>Pentapetalae</taxon>
        <taxon>asterids</taxon>
        <taxon>campanulids</taxon>
        <taxon>Asterales</taxon>
        <taxon>Asteraceae</taxon>
        <taxon>Cichorioideae</taxon>
        <taxon>Cichorieae</taxon>
        <taxon>Lactucinae</taxon>
        <taxon>Lactuca</taxon>
    </lineage>
</organism>
<dbReference type="Proteomes" id="UP001157418">
    <property type="component" value="Unassembled WGS sequence"/>
</dbReference>
<evidence type="ECO:0000313" key="1">
    <source>
        <dbReference type="EMBL" id="CAH1441847.1"/>
    </source>
</evidence>
<proteinExistence type="predicted"/>
<reference evidence="1 2" key="1">
    <citation type="submission" date="2022-01" db="EMBL/GenBank/DDBJ databases">
        <authorList>
            <person name="Xiong W."/>
            <person name="Schranz E."/>
        </authorList>
    </citation>
    <scope>NUCLEOTIDE SEQUENCE [LARGE SCALE GENOMIC DNA]</scope>
</reference>
<name>A0AAU9NV60_9ASTR</name>
<keyword evidence="2" id="KW-1185">Reference proteome</keyword>
<gene>
    <name evidence="1" type="ORF">LVIROSA_LOCUS27881</name>
</gene>